<evidence type="ECO:0000313" key="6">
    <source>
        <dbReference type="EMBL" id="RWX54682.1"/>
    </source>
</evidence>
<dbReference type="PROSITE" id="PS50850">
    <property type="entry name" value="MFS"/>
    <property type="match status" value="1"/>
</dbReference>
<reference evidence="6 7" key="1">
    <citation type="submission" date="2018-11" db="EMBL/GenBank/DDBJ databases">
        <title>Photobacterium sp. BEI247 sp. nov., a marine bacterium isolated from Yongle Blue Hole in the South China Sea.</title>
        <authorList>
            <person name="Wang X."/>
        </authorList>
    </citation>
    <scope>NUCLEOTIDE SEQUENCE [LARGE SCALE GENOMIC DNA]</scope>
    <source>
        <strain evidence="7">BEI247</strain>
    </source>
</reference>
<feature type="transmembrane region" description="Helical" evidence="4">
    <location>
        <begin position="76"/>
        <end position="95"/>
    </location>
</feature>
<dbReference type="Gene3D" id="1.20.1250.20">
    <property type="entry name" value="MFS general substrate transporter like domains"/>
    <property type="match status" value="2"/>
</dbReference>
<gene>
    <name evidence="6" type="ORF">EDI28_16505</name>
</gene>
<dbReference type="RefSeq" id="WP_128784951.1">
    <property type="nucleotide sequence ID" value="NZ_JAKJSG010000059.1"/>
</dbReference>
<dbReference type="AlphaFoldDB" id="A0A444JNH8"/>
<dbReference type="Proteomes" id="UP000287563">
    <property type="component" value="Unassembled WGS sequence"/>
</dbReference>
<feature type="transmembrane region" description="Helical" evidence="4">
    <location>
        <begin position="283"/>
        <end position="302"/>
    </location>
</feature>
<feature type="domain" description="Major facilitator superfamily (MFS) profile" evidence="5">
    <location>
        <begin position="8"/>
        <end position="398"/>
    </location>
</feature>
<sequence length="411" mass="44590">MKSSFPIKLTPLLVPIRLDSLGVFFINFLIPIIAHQNFEANGWQMGILFSLQAVGTGCSALIFSRKVNSWSTRAKLIRLGCTIKMLAYVLLYSAILSSSYVLMVVATFTLGFGSGLFWLVWRTCFAQLSAYKNRAEALGVASKQAGIGIMWGSCFAFSLIAVAEYFSLPSIITYLSLIVFAVASAVAGMISFKAISVLANQEAMPRNIQPDKIILSTITVFLFTMIFVGQLSGSLVAPFLEVYLLEHLKITSIVELSMAYIPGGIISMLLAPKLGYYADKMNAAIYLTVAGLTGAFTTWLMLQSTSLWHISVLFIIDASIIMSSGLVLAKLISEVAGESKGSAFGLQGFISNFGAISGPLVGGLFWQMQGSKGPFMFSISTEVILALCCFTILFPALKRSRKFSRIVESDV</sequence>
<evidence type="ECO:0000256" key="4">
    <source>
        <dbReference type="SAM" id="Phobius"/>
    </source>
</evidence>
<organism evidence="6 7">
    <name type="scientific">Photobacterium chitinilyticum</name>
    <dbReference type="NCBI Taxonomy" id="2485123"/>
    <lineage>
        <taxon>Bacteria</taxon>
        <taxon>Pseudomonadati</taxon>
        <taxon>Pseudomonadota</taxon>
        <taxon>Gammaproteobacteria</taxon>
        <taxon>Vibrionales</taxon>
        <taxon>Vibrionaceae</taxon>
        <taxon>Photobacterium</taxon>
    </lineage>
</organism>
<feature type="transmembrane region" description="Helical" evidence="4">
    <location>
        <begin position="172"/>
        <end position="192"/>
    </location>
</feature>
<keyword evidence="7" id="KW-1185">Reference proteome</keyword>
<dbReference type="SUPFAM" id="SSF103473">
    <property type="entry name" value="MFS general substrate transporter"/>
    <property type="match status" value="1"/>
</dbReference>
<feature type="transmembrane region" description="Helical" evidence="4">
    <location>
        <begin position="349"/>
        <end position="369"/>
    </location>
</feature>
<evidence type="ECO:0000313" key="7">
    <source>
        <dbReference type="Proteomes" id="UP000287563"/>
    </source>
</evidence>
<dbReference type="PANTHER" id="PTHR23526:SF2">
    <property type="entry name" value="MAJOR FACILITATOR SUPERFAMILY (MFS) PROFILE DOMAIN-CONTAINING PROTEIN"/>
    <property type="match status" value="1"/>
</dbReference>
<evidence type="ECO:0000256" key="3">
    <source>
        <dbReference type="ARBA" id="ARBA00023136"/>
    </source>
</evidence>
<feature type="transmembrane region" description="Helical" evidence="4">
    <location>
        <begin position="308"/>
        <end position="329"/>
    </location>
</feature>
<accession>A0A444JNH8</accession>
<dbReference type="OrthoDB" id="65739at2"/>
<dbReference type="InterPro" id="IPR020846">
    <property type="entry name" value="MFS_dom"/>
</dbReference>
<feature type="transmembrane region" description="Helical" evidence="4">
    <location>
        <begin position="375"/>
        <end position="397"/>
    </location>
</feature>
<evidence type="ECO:0000259" key="5">
    <source>
        <dbReference type="PROSITE" id="PS50850"/>
    </source>
</evidence>
<keyword evidence="3 4" id="KW-0472">Membrane</keyword>
<dbReference type="InterPro" id="IPR036259">
    <property type="entry name" value="MFS_trans_sf"/>
</dbReference>
<feature type="transmembrane region" description="Helical" evidence="4">
    <location>
        <begin position="145"/>
        <end position="166"/>
    </location>
</feature>
<dbReference type="InterPro" id="IPR052528">
    <property type="entry name" value="Sugar_transport-like"/>
</dbReference>
<dbReference type="GO" id="GO:0022857">
    <property type="term" value="F:transmembrane transporter activity"/>
    <property type="evidence" value="ECO:0007669"/>
    <property type="project" value="InterPro"/>
</dbReference>
<dbReference type="InterPro" id="IPR011701">
    <property type="entry name" value="MFS"/>
</dbReference>
<feature type="transmembrane region" description="Helical" evidence="4">
    <location>
        <begin position="12"/>
        <end position="34"/>
    </location>
</feature>
<dbReference type="PANTHER" id="PTHR23526">
    <property type="entry name" value="INTEGRAL MEMBRANE TRANSPORT PROTEIN-RELATED"/>
    <property type="match status" value="1"/>
</dbReference>
<feature type="transmembrane region" description="Helical" evidence="4">
    <location>
        <begin position="213"/>
        <end position="233"/>
    </location>
</feature>
<evidence type="ECO:0000256" key="1">
    <source>
        <dbReference type="ARBA" id="ARBA00022692"/>
    </source>
</evidence>
<dbReference type="EMBL" id="RJLM01000006">
    <property type="protein sequence ID" value="RWX54682.1"/>
    <property type="molecule type" value="Genomic_DNA"/>
</dbReference>
<comment type="caution">
    <text evidence="6">The sequence shown here is derived from an EMBL/GenBank/DDBJ whole genome shotgun (WGS) entry which is preliminary data.</text>
</comment>
<dbReference type="Pfam" id="PF07690">
    <property type="entry name" value="MFS_1"/>
    <property type="match status" value="1"/>
</dbReference>
<protein>
    <submittedName>
        <fullName evidence="6">MFS transporter</fullName>
    </submittedName>
</protein>
<feature type="transmembrane region" description="Helical" evidence="4">
    <location>
        <begin position="101"/>
        <end position="124"/>
    </location>
</feature>
<evidence type="ECO:0000256" key="2">
    <source>
        <dbReference type="ARBA" id="ARBA00022989"/>
    </source>
</evidence>
<feature type="transmembrane region" description="Helical" evidence="4">
    <location>
        <begin position="46"/>
        <end position="64"/>
    </location>
</feature>
<keyword evidence="2 4" id="KW-1133">Transmembrane helix</keyword>
<proteinExistence type="predicted"/>
<name>A0A444JNH8_9GAMM</name>
<keyword evidence="1 4" id="KW-0812">Transmembrane</keyword>
<feature type="transmembrane region" description="Helical" evidence="4">
    <location>
        <begin position="253"/>
        <end position="271"/>
    </location>
</feature>